<organism evidence="1 2">
    <name type="scientific">Candidatus Hakubella thermalkaliphila</name>
    <dbReference type="NCBI Taxonomy" id="2754717"/>
    <lineage>
        <taxon>Bacteria</taxon>
        <taxon>Bacillati</taxon>
        <taxon>Actinomycetota</taxon>
        <taxon>Actinomycetota incertae sedis</taxon>
        <taxon>Candidatus Hakubellales</taxon>
        <taxon>Candidatus Hakubellaceae</taxon>
        <taxon>Candidatus Hakubella</taxon>
    </lineage>
</organism>
<proteinExistence type="predicted"/>
<accession>A0A6V8NMK2</accession>
<reference evidence="1 2" key="1">
    <citation type="journal article" date="2020" name="Front. Microbiol.">
        <title>Single-cell genomics of novel Actinobacteria with the Wood-Ljungdahl pathway discovered in a serpentinizing system.</title>
        <authorList>
            <person name="Merino N."/>
            <person name="Kawai M."/>
            <person name="Boyd E.S."/>
            <person name="Colman D.R."/>
            <person name="McGlynn S.E."/>
            <person name="Nealson K.H."/>
            <person name="Kurokawa K."/>
            <person name="Hongoh Y."/>
        </authorList>
    </citation>
    <scope>NUCLEOTIDE SEQUENCE [LARGE SCALE GENOMIC DNA]</scope>
    <source>
        <strain evidence="1 2">S03</strain>
    </source>
</reference>
<comment type="caution">
    <text evidence="1">The sequence shown here is derived from an EMBL/GenBank/DDBJ whole genome shotgun (WGS) entry which is preliminary data.</text>
</comment>
<evidence type="ECO:0000313" key="1">
    <source>
        <dbReference type="EMBL" id="GFP20531.1"/>
    </source>
</evidence>
<name>A0A6V8NMK2_9ACTN</name>
<protein>
    <recommendedName>
        <fullName evidence="3">RNA-directed DNA polymerase</fullName>
    </recommendedName>
</protein>
<evidence type="ECO:0008006" key="3">
    <source>
        <dbReference type="Google" id="ProtNLM"/>
    </source>
</evidence>
<gene>
    <name evidence="1" type="ORF">HKBW3S03_02034</name>
</gene>
<dbReference type="AlphaFoldDB" id="A0A6V8NMK2"/>
<dbReference type="Proteomes" id="UP000574717">
    <property type="component" value="Unassembled WGS sequence"/>
</dbReference>
<sequence length="57" mass="6655">MRNKVRELQRSLYRAAKADPERCFHSLYDKVYRSDVLWEAWKRVKANGGVPGNDGES</sequence>
<evidence type="ECO:0000313" key="2">
    <source>
        <dbReference type="Proteomes" id="UP000574717"/>
    </source>
</evidence>
<dbReference type="EMBL" id="BLRU01000493">
    <property type="protein sequence ID" value="GFP20531.1"/>
    <property type="molecule type" value="Genomic_DNA"/>
</dbReference>
<feature type="non-terminal residue" evidence="1">
    <location>
        <position position="57"/>
    </location>
</feature>